<feature type="chain" id="PRO_5039931927" description="Peptidase S1 domain-containing protein" evidence="4">
    <location>
        <begin position="18"/>
        <end position="370"/>
    </location>
</feature>
<keyword evidence="7" id="KW-1185">Reference proteome</keyword>
<dbReference type="OrthoDB" id="6656697at2759"/>
<name>A0A9J6BIP1_POLVA</name>
<dbReference type="SMART" id="SM00020">
    <property type="entry name" value="Tryp_SPc"/>
    <property type="match status" value="1"/>
</dbReference>
<dbReference type="GO" id="GO:0004252">
    <property type="term" value="F:serine-type endopeptidase activity"/>
    <property type="evidence" value="ECO:0007669"/>
    <property type="project" value="InterPro"/>
</dbReference>
<dbReference type="FunFam" id="2.40.10.10:FF:000002">
    <property type="entry name" value="Transmembrane protease serine"/>
    <property type="match status" value="1"/>
</dbReference>
<dbReference type="AlphaFoldDB" id="A0A9J6BIP1"/>
<dbReference type="PANTHER" id="PTHR24256">
    <property type="entry name" value="TRYPTASE-RELATED"/>
    <property type="match status" value="1"/>
</dbReference>
<dbReference type="InterPro" id="IPR001314">
    <property type="entry name" value="Peptidase_S1A"/>
</dbReference>
<gene>
    <name evidence="6" type="ORF">PVAND_017306</name>
</gene>
<feature type="signal peptide" evidence="4">
    <location>
        <begin position="1"/>
        <end position="17"/>
    </location>
</feature>
<evidence type="ECO:0000256" key="1">
    <source>
        <dbReference type="ARBA" id="ARBA00023157"/>
    </source>
</evidence>
<dbReference type="Gene3D" id="2.40.10.10">
    <property type="entry name" value="Trypsin-like serine proteases"/>
    <property type="match status" value="1"/>
</dbReference>
<dbReference type="InterPro" id="IPR001254">
    <property type="entry name" value="Trypsin_dom"/>
</dbReference>
<dbReference type="PROSITE" id="PS50240">
    <property type="entry name" value="TRYPSIN_DOM"/>
    <property type="match status" value="1"/>
</dbReference>
<organism evidence="6 7">
    <name type="scientific">Polypedilum vanderplanki</name>
    <name type="common">Sleeping chironomid midge</name>
    <dbReference type="NCBI Taxonomy" id="319348"/>
    <lineage>
        <taxon>Eukaryota</taxon>
        <taxon>Metazoa</taxon>
        <taxon>Ecdysozoa</taxon>
        <taxon>Arthropoda</taxon>
        <taxon>Hexapoda</taxon>
        <taxon>Insecta</taxon>
        <taxon>Pterygota</taxon>
        <taxon>Neoptera</taxon>
        <taxon>Endopterygota</taxon>
        <taxon>Diptera</taxon>
        <taxon>Nematocera</taxon>
        <taxon>Chironomoidea</taxon>
        <taxon>Chironomidae</taxon>
        <taxon>Chironominae</taxon>
        <taxon>Polypedilum</taxon>
        <taxon>Polypedilum</taxon>
    </lineage>
</organism>
<evidence type="ECO:0000256" key="3">
    <source>
        <dbReference type="ARBA" id="ARBA00024195"/>
    </source>
</evidence>
<comment type="caution">
    <text evidence="6">The sequence shown here is derived from an EMBL/GenBank/DDBJ whole genome shotgun (WGS) entry which is preliminary data.</text>
</comment>
<keyword evidence="2" id="KW-0325">Glycoprotein</keyword>
<reference evidence="6" key="1">
    <citation type="submission" date="2021-03" db="EMBL/GenBank/DDBJ databases">
        <title>Chromosome level genome of the anhydrobiotic midge Polypedilum vanderplanki.</title>
        <authorList>
            <person name="Yoshida Y."/>
            <person name="Kikawada T."/>
            <person name="Gusev O."/>
        </authorList>
    </citation>
    <scope>NUCLEOTIDE SEQUENCE</scope>
    <source>
        <strain evidence="6">NIAS01</strain>
        <tissue evidence="6">Whole body or cell culture</tissue>
    </source>
</reference>
<dbReference type="EMBL" id="JADBJN010000004">
    <property type="protein sequence ID" value="KAG5669419.1"/>
    <property type="molecule type" value="Genomic_DNA"/>
</dbReference>
<sequence length="370" mass="40047">MKVSIFVNLFFFLKVNSQSVPNVCFCVTAGYCNNNNNNNGGNNGNNQDGANQIDIRIQANSNLIPSSQTGSQFNLTYPASSGINYVVNNNQNCQNGLQSCCPSVGYQCGVVYPPIQGAKVPNTAAGETQYGSYPWMAVIVEVRNGEQYFVGTGALIDNQHVLTVAHKVYNKTNNFQTLGVLFGEWDAGSNSELISSQFFTVIRIFTHPQANYNNLKNDVAIIRLSSLVQLGQTPTITTACLPSSSIPMNIRCMVAGWGVNTFGSDSFSTIQKEVDIPLIDANQCQNLLRATRLGSNFILDSNSFICGGGENGKDACTGDGGSPLMCKILNQWYVFGLVAWGIGCGQANVPGVYVNVANYVNWIQQTTRQN</sequence>
<dbReference type="PRINTS" id="PR00722">
    <property type="entry name" value="CHYMOTRYPSIN"/>
</dbReference>
<comment type="similarity">
    <text evidence="3">Belongs to the peptidase S1 family. CLIP subfamily.</text>
</comment>
<dbReference type="Pfam" id="PF00089">
    <property type="entry name" value="Trypsin"/>
    <property type="match status" value="1"/>
</dbReference>
<dbReference type="InterPro" id="IPR043504">
    <property type="entry name" value="Peptidase_S1_PA_chymotrypsin"/>
</dbReference>
<evidence type="ECO:0000256" key="2">
    <source>
        <dbReference type="ARBA" id="ARBA00023180"/>
    </source>
</evidence>
<evidence type="ECO:0000256" key="4">
    <source>
        <dbReference type="SAM" id="SignalP"/>
    </source>
</evidence>
<proteinExistence type="inferred from homology"/>
<accession>A0A9J6BIP1</accession>
<keyword evidence="1" id="KW-1015">Disulfide bond</keyword>
<evidence type="ECO:0000313" key="6">
    <source>
        <dbReference type="EMBL" id="KAG5669419.1"/>
    </source>
</evidence>
<keyword evidence="4" id="KW-0732">Signal</keyword>
<dbReference type="Proteomes" id="UP001107558">
    <property type="component" value="Chromosome 4"/>
</dbReference>
<evidence type="ECO:0000313" key="7">
    <source>
        <dbReference type="Proteomes" id="UP001107558"/>
    </source>
</evidence>
<feature type="domain" description="Peptidase S1" evidence="5">
    <location>
        <begin position="115"/>
        <end position="368"/>
    </location>
</feature>
<evidence type="ECO:0000259" key="5">
    <source>
        <dbReference type="PROSITE" id="PS50240"/>
    </source>
</evidence>
<dbReference type="InterPro" id="IPR009003">
    <property type="entry name" value="Peptidase_S1_PA"/>
</dbReference>
<dbReference type="SUPFAM" id="SSF50494">
    <property type="entry name" value="Trypsin-like serine proteases"/>
    <property type="match status" value="1"/>
</dbReference>
<protein>
    <recommendedName>
        <fullName evidence="5">Peptidase S1 domain-containing protein</fullName>
    </recommendedName>
</protein>
<dbReference type="CDD" id="cd00190">
    <property type="entry name" value="Tryp_SPc"/>
    <property type="match status" value="1"/>
</dbReference>
<dbReference type="InterPro" id="IPR051487">
    <property type="entry name" value="Ser/Thr_Proteases_Immune/Dev"/>
</dbReference>
<dbReference type="GO" id="GO:0006508">
    <property type="term" value="P:proteolysis"/>
    <property type="evidence" value="ECO:0007669"/>
    <property type="project" value="InterPro"/>
</dbReference>